<dbReference type="PANTHER" id="PTHR42813">
    <property type="entry name" value="ZINC-TYPE ALCOHOL DEHYDROGENASE-LIKE"/>
    <property type="match status" value="1"/>
</dbReference>
<keyword evidence="4" id="KW-0862">Zinc</keyword>
<feature type="region of interest" description="Disordered" evidence="5">
    <location>
        <begin position="75"/>
        <end position="94"/>
    </location>
</feature>
<keyword evidence="3" id="KW-0479">Metal-binding</keyword>
<sequence>MIRERQDAVVRVDVVTVRGMDLHILEGDVPEVTDGRILGYGAVSTVIETGPGVRSVADGDRVLVSRIFARAARCPEGRPVPDLTEPRGETTESP</sequence>
<evidence type="ECO:0000256" key="1">
    <source>
        <dbReference type="ARBA" id="ARBA00001947"/>
    </source>
</evidence>
<dbReference type="InterPro" id="IPR013154">
    <property type="entry name" value="ADH-like_N"/>
</dbReference>
<evidence type="ECO:0000256" key="2">
    <source>
        <dbReference type="ARBA" id="ARBA00008072"/>
    </source>
</evidence>
<keyword evidence="8" id="KW-1185">Reference proteome</keyword>
<dbReference type="SUPFAM" id="SSF50129">
    <property type="entry name" value="GroES-like"/>
    <property type="match status" value="1"/>
</dbReference>
<evidence type="ECO:0000256" key="4">
    <source>
        <dbReference type="ARBA" id="ARBA00022833"/>
    </source>
</evidence>
<comment type="caution">
    <text evidence="7">The sequence shown here is derived from an EMBL/GenBank/DDBJ whole genome shotgun (WGS) entry which is preliminary data.</text>
</comment>
<protein>
    <recommendedName>
        <fullName evidence="6">Alcohol dehydrogenase-like N-terminal domain-containing protein</fullName>
    </recommendedName>
</protein>
<feature type="compositionally biased region" description="Basic and acidic residues" evidence="5">
    <location>
        <begin position="84"/>
        <end position="94"/>
    </location>
</feature>
<evidence type="ECO:0000313" key="8">
    <source>
        <dbReference type="Proteomes" id="UP001500305"/>
    </source>
</evidence>
<dbReference type="Gene3D" id="3.90.180.10">
    <property type="entry name" value="Medium-chain alcohol dehydrogenases, catalytic domain"/>
    <property type="match status" value="1"/>
</dbReference>
<dbReference type="Proteomes" id="UP001500305">
    <property type="component" value="Unassembled WGS sequence"/>
</dbReference>
<evidence type="ECO:0000313" key="7">
    <source>
        <dbReference type="EMBL" id="GAA2244450.1"/>
    </source>
</evidence>
<comment type="similarity">
    <text evidence="2">Belongs to the zinc-containing alcohol dehydrogenase family.</text>
</comment>
<dbReference type="InterPro" id="IPR011032">
    <property type="entry name" value="GroES-like_sf"/>
</dbReference>
<gene>
    <name evidence="7" type="ORF">GCM10010430_27820</name>
</gene>
<evidence type="ECO:0000256" key="3">
    <source>
        <dbReference type="ARBA" id="ARBA00022723"/>
    </source>
</evidence>
<name>A0ABP5QUA2_9ACTN</name>
<reference evidence="8" key="1">
    <citation type="journal article" date="2019" name="Int. J. Syst. Evol. Microbiol.">
        <title>The Global Catalogue of Microorganisms (GCM) 10K type strain sequencing project: providing services to taxonomists for standard genome sequencing and annotation.</title>
        <authorList>
            <consortium name="The Broad Institute Genomics Platform"/>
            <consortium name="The Broad Institute Genome Sequencing Center for Infectious Disease"/>
            <person name="Wu L."/>
            <person name="Ma J."/>
        </authorList>
    </citation>
    <scope>NUCLEOTIDE SEQUENCE [LARGE SCALE GENOMIC DNA]</scope>
    <source>
        <strain evidence="8">JCM 7356</strain>
    </source>
</reference>
<dbReference type="PANTHER" id="PTHR42813:SF4">
    <property type="entry name" value="NADP-DEPENDENT ISOPROPANOL DEHYDROGENASE"/>
    <property type="match status" value="1"/>
</dbReference>
<feature type="domain" description="Alcohol dehydrogenase-like N-terminal" evidence="6">
    <location>
        <begin position="6"/>
        <end position="78"/>
    </location>
</feature>
<organism evidence="7 8">
    <name type="scientific">Kitasatospora cystarginea</name>
    <dbReference type="NCBI Taxonomy" id="58350"/>
    <lineage>
        <taxon>Bacteria</taxon>
        <taxon>Bacillati</taxon>
        <taxon>Actinomycetota</taxon>
        <taxon>Actinomycetes</taxon>
        <taxon>Kitasatosporales</taxon>
        <taxon>Streptomycetaceae</taxon>
        <taxon>Kitasatospora</taxon>
    </lineage>
</organism>
<dbReference type="RefSeq" id="WP_344636649.1">
    <property type="nucleotide sequence ID" value="NZ_BAAATR010000010.1"/>
</dbReference>
<dbReference type="EMBL" id="BAAATR010000010">
    <property type="protein sequence ID" value="GAA2244450.1"/>
    <property type="molecule type" value="Genomic_DNA"/>
</dbReference>
<evidence type="ECO:0000256" key="5">
    <source>
        <dbReference type="SAM" id="MobiDB-lite"/>
    </source>
</evidence>
<accession>A0ABP5QUA2</accession>
<dbReference type="Pfam" id="PF08240">
    <property type="entry name" value="ADH_N"/>
    <property type="match status" value="1"/>
</dbReference>
<evidence type="ECO:0000259" key="6">
    <source>
        <dbReference type="Pfam" id="PF08240"/>
    </source>
</evidence>
<comment type="cofactor">
    <cofactor evidence="1">
        <name>Zn(2+)</name>
        <dbReference type="ChEBI" id="CHEBI:29105"/>
    </cofactor>
</comment>
<proteinExistence type="inferred from homology"/>